<dbReference type="InterPro" id="IPR025272">
    <property type="entry name" value="SocA_Panacea"/>
</dbReference>
<sequence>MTTISAIDTAKLALALLKKNDDEIIEYTSRLKLLKLLYYIQGYHLAMFNAPLFDDKMEAWLHGPVVPSVYRWAKKLTDEELQNQAMNDEQMGALNLHPQQTKLISEVLNMYDKYSAYGLRDKTHTEMPWLSVYEQGQNNEITTDSLKNFFTPLVEK</sequence>
<dbReference type="Proteomes" id="UP000194260">
    <property type="component" value="Chromosome"/>
</dbReference>
<protein>
    <submittedName>
        <fullName evidence="2">DUF4065 domain protein</fullName>
    </submittedName>
</protein>
<organism evidence="2 3">
    <name type="scientific">Campylobacter porcelli</name>
    <dbReference type="NCBI Taxonomy" id="1660073"/>
    <lineage>
        <taxon>Bacteria</taxon>
        <taxon>Pseudomonadati</taxon>
        <taxon>Campylobacterota</taxon>
        <taxon>Epsilonproteobacteria</taxon>
        <taxon>Campylobacterales</taxon>
        <taxon>Campylobacteraceae</taxon>
        <taxon>Campylobacter</taxon>
    </lineage>
</organism>
<dbReference type="KEGG" id="camy:CSUIS_0565"/>
<evidence type="ECO:0000259" key="1">
    <source>
        <dbReference type="Pfam" id="PF13274"/>
    </source>
</evidence>
<evidence type="ECO:0000313" key="3">
    <source>
        <dbReference type="Proteomes" id="UP000194260"/>
    </source>
</evidence>
<dbReference type="STRING" id="1660073.CSUIS_0565"/>
<dbReference type="EMBL" id="CP018789">
    <property type="protein sequence ID" value="ARR00392.1"/>
    <property type="molecule type" value="Genomic_DNA"/>
</dbReference>
<evidence type="ECO:0000313" key="2">
    <source>
        <dbReference type="EMBL" id="ARR00392.1"/>
    </source>
</evidence>
<name>A0A1X9SVX2_9BACT</name>
<gene>
    <name evidence="2" type="ORF">CSUIS_0565</name>
</gene>
<feature type="domain" description="Antitoxin SocA-like Panacea" evidence="1">
    <location>
        <begin position="33"/>
        <end position="129"/>
    </location>
</feature>
<dbReference type="RefSeq" id="WP_086297035.1">
    <property type="nucleotide sequence ID" value="NZ_CP018789.1"/>
</dbReference>
<reference evidence="3" key="1">
    <citation type="journal article" date="2017" name="Genome Biol. Evol.">
        <title>Comparative Genomic Analysis Identifies a Campylobacter Clade Deficient in Selenium Metabolism.</title>
        <authorList>
            <person name="Miller W.G."/>
            <person name="Yee E."/>
            <person name="Lopes B.S."/>
            <person name="Chapman M.H."/>
            <person name="Huynh S."/>
            <person name="Bono J.L."/>
            <person name="Parker C.T."/>
            <person name="Strachan N.J.C."/>
            <person name="Forbes K.J."/>
        </authorList>
    </citation>
    <scope>NUCLEOTIDE SEQUENCE [LARGE SCALE GENOMIC DNA]</scope>
    <source>
        <strain evidence="3">RM6137</strain>
    </source>
</reference>
<accession>A0A1X9SVX2</accession>
<dbReference type="AlphaFoldDB" id="A0A1X9SVX2"/>
<proteinExistence type="predicted"/>
<dbReference type="Pfam" id="PF13274">
    <property type="entry name" value="SocA_Panacea"/>
    <property type="match status" value="1"/>
</dbReference>